<evidence type="ECO:0000313" key="5">
    <source>
        <dbReference type="EMBL" id="GER03902.1"/>
    </source>
</evidence>
<evidence type="ECO:0000256" key="2">
    <source>
        <dbReference type="ARBA" id="ARBA00022723"/>
    </source>
</evidence>
<dbReference type="Proteomes" id="UP000324996">
    <property type="component" value="Unassembled WGS sequence"/>
</dbReference>
<dbReference type="GO" id="GO:0008934">
    <property type="term" value="F:inositol monophosphate 1-phosphatase activity"/>
    <property type="evidence" value="ECO:0007669"/>
    <property type="project" value="TreeGrafter"/>
</dbReference>
<sequence length="157" mass="17031">MALVQNGRPVLGAVYRPASDEMYLAQTGCGASLNGKSLKVSKRKSLEGCKIFAEKELMHDARHWPLQWPQMRYLSLPALALRLSSIGAGRAEAMISLRPKCDWDLAAADLILHEAGGICLDETGAPLNYNQPAPGNLRSLPPPPICWMPSANASIRP</sequence>
<evidence type="ECO:0000313" key="6">
    <source>
        <dbReference type="Proteomes" id="UP000324996"/>
    </source>
</evidence>
<evidence type="ECO:0000256" key="3">
    <source>
        <dbReference type="ARBA" id="ARBA00022842"/>
    </source>
</evidence>
<reference evidence="5 6" key="1">
    <citation type="submission" date="2019-09" db="EMBL/GenBank/DDBJ databases">
        <title>NBRP : Genome information of microbial organism related human and environment.</title>
        <authorList>
            <person name="Hattori M."/>
            <person name="Oshima K."/>
            <person name="Inaba H."/>
            <person name="Suda W."/>
            <person name="Sakamoto M."/>
            <person name="Iino T."/>
            <person name="Kitahara M."/>
            <person name="Oshida Y."/>
            <person name="Iida T."/>
            <person name="Kudo T."/>
            <person name="Itoh T."/>
            <person name="Ohkuma M."/>
        </authorList>
    </citation>
    <scope>NUCLEOTIDE SEQUENCE [LARGE SCALE GENOMIC DNA]</scope>
    <source>
        <strain evidence="5 6">Q-1</strain>
    </source>
</reference>
<organism evidence="5 6">
    <name type="scientific">Iodidimonas nitroreducens</name>
    <dbReference type="NCBI Taxonomy" id="1236968"/>
    <lineage>
        <taxon>Bacteria</taxon>
        <taxon>Pseudomonadati</taxon>
        <taxon>Pseudomonadota</taxon>
        <taxon>Alphaproteobacteria</taxon>
        <taxon>Iodidimonadales</taxon>
        <taxon>Iodidimonadaceae</taxon>
        <taxon>Iodidimonas</taxon>
    </lineage>
</organism>
<proteinExistence type="inferred from homology"/>
<dbReference type="InterPro" id="IPR000760">
    <property type="entry name" value="Inositol_monophosphatase-like"/>
</dbReference>
<dbReference type="GO" id="GO:0046872">
    <property type="term" value="F:metal ion binding"/>
    <property type="evidence" value="ECO:0007669"/>
    <property type="project" value="UniProtKB-KW"/>
</dbReference>
<gene>
    <name evidence="5" type="ORF">JCM17846_15840</name>
</gene>
<dbReference type="GO" id="GO:0046854">
    <property type="term" value="P:phosphatidylinositol phosphate biosynthetic process"/>
    <property type="evidence" value="ECO:0007669"/>
    <property type="project" value="InterPro"/>
</dbReference>
<feature type="binding site" evidence="4">
    <location>
        <position position="104"/>
    </location>
    <ligand>
        <name>Mg(2+)</name>
        <dbReference type="ChEBI" id="CHEBI:18420"/>
        <label>1</label>
        <note>catalytic</note>
    </ligand>
</feature>
<dbReference type="AlphaFoldDB" id="A0A5A7N6F1"/>
<dbReference type="SUPFAM" id="SSF56655">
    <property type="entry name" value="Carbohydrate phosphatase"/>
    <property type="match status" value="1"/>
</dbReference>
<comment type="cofactor">
    <cofactor evidence="4">
        <name>Mg(2+)</name>
        <dbReference type="ChEBI" id="CHEBI:18420"/>
    </cofactor>
</comment>
<dbReference type="PROSITE" id="PS00630">
    <property type="entry name" value="IMP_2"/>
    <property type="match status" value="1"/>
</dbReference>
<dbReference type="GO" id="GO:0007165">
    <property type="term" value="P:signal transduction"/>
    <property type="evidence" value="ECO:0007669"/>
    <property type="project" value="TreeGrafter"/>
</dbReference>
<accession>A0A5A7N6F1</accession>
<keyword evidence="3 4" id="KW-0460">Magnesium</keyword>
<dbReference type="EMBL" id="BKCN01000006">
    <property type="protein sequence ID" value="GER03902.1"/>
    <property type="molecule type" value="Genomic_DNA"/>
</dbReference>
<comment type="caution">
    <text evidence="5">The sequence shown here is derived from an EMBL/GenBank/DDBJ whole genome shotgun (WGS) entry which is preliminary data.</text>
</comment>
<name>A0A5A7N6F1_9PROT</name>
<evidence type="ECO:0000256" key="4">
    <source>
        <dbReference type="PIRSR" id="PIRSR600760-2"/>
    </source>
</evidence>
<dbReference type="PANTHER" id="PTHR20854">
    <property type="entry name" value="INOSITOL MONOPHOSPHATASE"/>
    <property type="match status" value="1"/>
</dbReference>
<comment type="similarity">
    <text evidence="1">Belongs to the inositol monophosphatase superfamily.</text>
</comment>
<dbReference type="Pfam" id="PF00459">
    <property type="entry name" value="Inositol_P"/>
    <property type="match status" value="1"/>
</dbReference>
<evidence type="ECO:0008006" key="7">
    <source>
        <dbReference type="Google" id="ProtNLM"/>
    </source>
</evidence>
<dbReference type="PANTHER" id="PTHR20854:SF4">
    <property type="entry name" value="INOSITOL-1-MONOPHOSPHATASE-RELATED"/>
    <property type="match status" value="1"/>
</dbReference>
<dbReference type="Gene3D" id="3.30.540.10">
    <property type="entry name" value="Fructose-1,6-Bisphosphatase, subunit A, domain 1"/>
    <property type="match status" value="1"/>
</dbReference>
<dbReference type="InterPro" id="IPR020550">
    <property type="entry name" value="Inositol_monophosphatase_CS"/>
</dbReference>
<keyword evidence="2 4" id="KW-0479">Metal-binding</keyword>
<evidence type="ECO:0000256" key="1">
    <source>
        <dbReference type="ARBA" id="ARBA00009759"/>
    </source>
</evidence>
<dbReference type="PRINTS" id="PR00377">
    <property type="entry name" value="IMPHPHTASES"/>
</dbReference>
<keyword evidence="6" id="KW-1185">Reference proteome</keyword>
<dbReference type="GO" id="GO:0006020">
    <property type="term" value="P:inositol metabolic process"/>
    <property type="evidence" value="ECO:0007669"/>
    <property type="project" value="TreeGrafter"/>
</dbReference>
<protein>
    <recommendedName>
        <fullName evidence="7">Inositol monophosphatase</fullName>
    </recommendedName>
</protein>
<dbReference type="Gene3D" id="3.40.190.80">
    <property type="match status" value="1"/>
</dbReference>